<dbReference type="PANTHER" id="PTHR48228">
    <property type="entry name" value="SUCCINYL-COA--D-CITRAMALATE COA-TRANSFERASE"/>
    <property type="match status" value="1"/>
</dbReference>
<dbReference type="InterPro" id="IPR050509">
    <property type="entry name" value="CoA-transferase_III"/>
</dbReference>
<dbReference type="PANTHER" id="PTHR48228:SF5">
    <property type="entry name" value="ALPHA-METHYLACYL-COA RACEMASE"/>
    <property type="match status" value="1"/>
</dbReference>
<sequence length="380" mass="39789">MPGPLQGLRIVEMVGLGPAPFAAMMLADAGAEVIRIHPKGQRPEIPLLNTRFDVLARGRRSIALDLKVEGERAVMLDLIGRADGLVEGFRPGTMERLGLGPEVCHARNPRLVYGRMTGWGQTGPLADTAGHDLNYLGATGALNAIGPAGVPPPVPLNLVADFGGGGMLMAFGLVAALFHARATGQGQVVDAAMTDGASLLSAMFWGFRAGGAWGDGREANLLDGGAYFYATYACADGRFLAVAAVERKFHQILLDRLGLDAGEFTHMADPSAWGRLRARLADLFRQQPRDHWAALFAGTDACVTPVLDWAEAAGHAQAQARTAFVTVDGVMQPAPAPRFSATASTVAHGPAAAGAHTREILADWGVLAAGMEEPMGSGTL</sequence>
<keyword evidence="1" id="KW-0808">Transferase</keyword>
<dbReference type="Pfam" id="PF02515">
    <property type="entry name" value="CoA_transf_3"/>
    <property type="match status" value="1"/>
</dbReference>
<gene>
    <name evidence="1" type="ORF">EZH22_21865</name>
</gene>
<dbReference type="KEGG" id="xdi:EZH22_21865"/>
<keyword evidence="2" id="KW-1185">Reference proteome</keyword>
<protein>
    <submittedName>
        <fullName evidence="1">CoA transferase</fullName>
    </submittedName>
</protein>
<evidence type="ECO:0000313" key="2">
    <source>
        <dbReference type="Proteomes" id="UP000596427"/>
    </source>
</evidence>
<dbReference type="InterPro" id="IPR003673">
    <property type="entry name" value="CoA-Trfase_fam_III"/>
</dbReference>
<dbReference type="RefSeq" id="WP_203192537.1">
    <property type="nucleotide sequence ID" value="NZ_CP063362.1"/>
</dbReference>
<organism evidence="1 2">
    <name type="scientific">Xanthobacter dioxanivorans</name>
    <dbReference type="NCBI Taxonomy" id="2528964"/>
    <lineage>
        <taxon>Bacteria</taxon>
        <taxon>Pseudomonadati</taxon>
        <taxon>Pseudomonadota</taxon>
        <taxon>Alphaproteobacteria</taxon>
        <taxon>Hyphomicrobiales</taxon>
        <taxon>Xanthobacteraceae</taxon>
        <taxon>Xanthobacter</taxon>
    </lineage>
</organism>
<dbReference type="Proteomes" id="UP000596427">
    <property type="component" value="Chromosome"/>
</dbReference>
<dbReference type="GO" id="GO:0016740">
    <property type="term" value="F:transferase activity"/>
    <property type="evidence" value="ECO:0007669"/>
    <property type="project" value="UniProtKB-KW"/>
</dbReference>
<dbReference type="AlphaFoldDB" id="A0A974PLA2"/>
<dbReference type="Gene3D" id="3.30.1540.10">
    <property type="entry name" value="formyl-coa transferase, domain 3"/>
    <property type="match status" value="1"/>
</dbReference>
<dbReference type="InterPro" id="IPR044855">
    <property type="entry name" value="CoA-Trfase_III_dom3_sf"/>
</dbReference>
<dbReference type="Gene3D" id="3.40.50.10540">
    <property type="entry name" value="Crotonobetainyl-coa:carnitine coa-transferase, domain 1"/>
    <property type="match status" value="1"/>
</dbReference>
<dbReference type="InterPro" id="IPR023606">
    <property type="entry name" value="CoA-Trfase_III_dom_1_sf"/>
</dbReference>
<evidence type="ECO:0000313" key="1">
    <source>
        <dbReference type="EMBL" id="QRG05672.1"/>
    </source>
</evidence>
<accession>A0A974PLA2</accession>
<reference evidence="1 2" key="1">
    <citation type="submission" date="2020-10" db="EMBL/GenBank/DDBJ databases">
        <title>Degradation of 1,4-Dioxane by Xanthobacter sp. YN2, via a Novel Group-2 Soluble Di-Iron Monooxygenase.</title>
        <authorList>
            <person name="Ma F."/>
            <person name="Wang Y."/>
            <person name="Yang J."/>
            <person name="Guo H."/>
            <person name="Su D."/>
            <person name="Yu L."/>
        </authorList>
    </citation>
    <scope>NUCLEOTIDE SEQUENCE [LARGE SCALE GENOMIC DNA]</scope>
    <source>
        <strain evidence="1 2">YN2</strain>
    </source>
</reference>
<proteinExistence type="predicted"/>
<dbReference type="SUPFAM" id="SSF89796">
    <property type="entry name" value="CoA-transferase family III (CaiB/BaiF)"/>
    <property type="match status" value="1"/>
</dbReference>
<dbReference type="EMBL" id="CP063362">
    <property type="protein sequence ID" value="QRG05672.1"/>
    <property type="molecule type" value="Genomic_DNA"/>
</dbReference>
<name>A0A974PLA2_9HYPH</name>